<name>A0A8S1JVV7_PARPR</name>
<dbReference type="Proteomes" id="UP000688137">
    <property type="component" value="Unassembled WGS sequence"/>
</dbReference>
<accession>A0A8S1JVV7</accession>
<sequence length="1774" mass="208999">MKHKNLYSPHYQSNSFSRFTSKQDLCIDSSYISKYLGQQKHLLSPQKFMSTMYSNRFENNTLNSPISDRSHSNNQYKQLTKNYFQKKYLLLTAGNEKSIKAWRNYLINSFRKKIEDFFNIKKLILSPQNRGRKLKLGRFNNSIKHYCFLSDEIIALNALVKQKVPGIDLIQEQDQLIKTNYHYLKNSDNVDYDSKMQSMIQQYEVIIDRIQKEAFKIHLPNYIQVKMQNYNDFYDVDSKLINPYFSSKLYESCQQLKFQNKKLVKNSQQISIYENYQTSIYDESYQKNDNKIQPQKNISNLSKPQVLEQNIQSSNVIKNEYILYNDHEDDIAQIKQTHKSKSDRNKCIKHKYRIKKPYEFQQNTQVNLSDHRFVDYMLSLEDVYDCNLEQFKMNMNLQILTKKNDQKKNQVLKPLIQGIIDDIKKHKSQQNLPIQEIIKILVRLPESKTNQTSGIALNIILKLFNTPILQEADLHPLLHSLYLFKDEIIENVQLKLVQCSVHLIHKEIVNINNPECIEKLICIFFTLVISKNPIIQTTSMTGLMKILDFLYAQYSEKPHRNGVLIFLQLIQGMKGQKVPFVVQHQYSKGICRDMIFQIVQNLGPFLNKDEQLSKLIEEISAIIYEEMSLDSADVQFNARRIRDSFRMIVSLQRDISLLKHISLLFTRSPSYGYVRYWILEGILTLLQDPKLVMLLYQGPLQEEQQQQQSTFLQHLVFIIKLSTEQEPQYTINQSNQQQTYAKQKKLYEQNILNLTEIPIYNKQQFSQKSIECISHFTDSILQIAYEKQIGLFSLNYKLSQSKILIEDNCKEVNQIIETTQQLTLKTIQNLMINLNDEIQYQSILNSIQTWINLSGSLGQNKTRDAFIKYLSSLCVAKQNTTLTKNQLQSAKTLFNIAQLGNLLDIKSWYIIMKAMQQFEALLQKSQTQNAIQQESHPEIYQQEISLLNNILDGLFSSSNVYEDANLLHMIEAINQVTLSLMEQFNNVQSLVDSKSIQFGLQKIHQITKQNWFRINKFWDFITAHFLCIANYKHKAFRESALEIFSYIVQQGFIYFLKPDQSICWEGDSWQSHLLSPIQQMINIPYADVKETLLNIIFKLIQNNGHELNILGFNTIIEILLISCDETEPTGYVNIGFHILELLIGQFMHLLDPKTTRRLLPLIKQFRQRTTEQNISYVSVGLIWQLADNLSKICTNQTSQTEVEELWTVVLQSLKDLSLDNAPDVRQSALHIIIQIILINCGSFRINFQIDLLKNLIFKILDDLIGRVAQLQQLQVIFHMKVPKYLKEEDYPKFTKFSEKDLQTTIKPQNEIMVAWEDTLKIMIQNLTKFLKKIGQQEDQEFKQHAQQLYNETFIRLIISFKINNLDLRWEIIRLIKENTEIMIEKNLVEQFDWAKEFILCIQEFIGQKIQDNRDVKTLINKILPEVCELYVLFLKAHNKNQNSFSEELVDDLYESYQAIVDLPINIENISNIKIWMDEKQLHDFAEDFYVHLSNQKDKSKFYSFLLLNMKKEGGMTKLQDLVILKYTQLLNKYITDKQLTDPELIKQYIDICLLQLSIRQNQQKVNNVKNYNKTNKPLWVQVLPLIIETIQICQKNEYVQLLSEQLNFTQQWDKIISIDGLKSCIDVELQICEWLLSQDILDREIINYWELLSRNINLYQLEDLFYETRQKLMNIIFKKPKNLITLNQICQSLVTQFMKDEYMSGSMPLSRKRVQEIIQLLLELQQLKDLNLEPHPLLQVFECLVELITTREIDIKQPLQNLFKSVALKIRSHK</sequence>
<comment type="caution">
    <text evidence="1">The sequence shown here is derived from an EMBL/GenBank/DDBJ whole genome shotgun (WGS) entry which is preliminary data.</text>
</comment>
<proteinExistence type="predicted"/>
<evidence type="ECO:0000313" key="1">
    <source>
        <dbReference type="EMBL" id="CAD8044630.1"/>
    </source>
</evidence>
<keyword evidence="2" id="KW-1185">Reference proteome</keyword>
<evidence type="ECO:0000313" key="2">
    <source>
        <dbReference type="Proteomes" id="UP000688137"/>
    </source>
</evidence>
<reference evidence="1" key="1">
    <citation type="submission" date="2021-01" db="EMBL/GenBank/DDBJ databases">
        <authorList>
            <consortium name="Genoscope - CEA"/>
            <person name="William W."/>
        </authorList>
    </citation>
    <scope>NUCLEOTIDE SEQUENCE</scope>
</reference>
<gene>
    <name evidence="1" type="ORF">PPRIM_AZ9-3.1.T0080196</name>
</gene>
<protein>
    <submittedName>
        <fullName evidence="1">Uncharacterized protein</fullName>
    </submittedName>
</protein>
<dbReference type="EMBL" id="CAJJDM010000004">
    <property type="protein sequence ID" value="CAD8044630.1"/>
    <property type="molecule type" value="Genomic_DNA"/>
</dbReference>
<organism evidence="1 2">
    <name type="scientific">Paramecium primaurelia</name>
    <dbReference type="NCBI Taxonomy" id="5886"/>
    <lineage>
        <taxon>Eukaryota</taxon>
        <taxon>Sar</taxon>
        <taxon>Alveolata</taxon>
        <taxon>Ciliophora</taxon>
        <taxon>Intramacronucleata</taxon>
        <taxon>Oligohymenophorea</taxon>
        <taxon>Peniculida</taxon>
        <taxon>Parameciidae</taxon>
        <taxon>Paramecium</taxon>
    </lineage>
</organism>